<keyword evidence="3" id="KW-1185">Reference proteome</keyword>
<dbReference type="OrthoDB" id="9964572at2"/>
<proteinExistence type="predicted"/>
<dbReference type="Proteomes" id="UP000000212">
    <property type="component" value="Chromosome"/>
</dbReference>
<feature type="chain" id="PRO_5003917174" description="Bacteriocin" evidence="1">
    <location>
        <begin position="27"/>
        <end position="118"/>
    </location>
</feature>
<name>K8E6G8_CARML</name>
<evidence type="ECO:0000313" key="3">
    <source>
        <dbReference type="Proteomes" id="UP000000212"/>
    </source>
</evidence>
<dbReference type="KEGG" id="cml:BN424_3029"/>
<organism evidence="2 3">
    <name type="scientific">Carnobacterium maltaromaticum LMA28</name>
    <dbReference type="NCBI Taxonomy" id="1234679"/>
    <lineage>
        <taxon>Bacteria</taxon>
        <taxon>Bacillati</taxon>
        <taxon>Bacillota</taxon>
        <taxon>Bacilli</taxon>
        <taxon>Lactobacillales</taxon>
        <taxon>Carnobacteriaceae</taxon>
        <taxon>Carnobacterium</taxon>
    </lineage>
</organism>
<accession>K8E6G8</accession>
<gene>
    <name evidence="2" type="ORF">BN424_3029</name>
</gene>
<dbReference type="HOGENOM" id="CLU_2068870_0_0_9"/>
<dbReference type="EMBL" id="HE999757">
    <property type="protein sequence ID" value="CCO12450.2"/>
    <property type="molecule type" value="Genomic_DNA"/>
</dbReference>
<evidence type="ECO:0000313" key="2">
    <source>
        <dbReference type="EMBL" id="CCO12450.2"/>
    </source>
</evidence>
<evidence type="ECO:0008006" key="4">
    <source>
        <dbReference type="Google" id="ProtNLM"/>
    </source>
</evidence>
<protein>
    <recommendedName>
        <fullName evidence="4">Bacteriocin</fullName>
    </recommendedName>
</protein>
<dbReference type="STRING" id="1234679.BN424_3029"/>
<keyword evidence="1" id="KW-0732">Signal</keyword>
<evidence type="ECO:0000256" key="1">
    <source>
        <dbReference type="SAM" id="SignalP"/>
    </source>
</evidence>
<feature type="signal peptide" evidence="1">
    <location>
        <begin position="1"/>
        <end position="26"/>
    </location>
</feature>
<reference evidence="3" key="1">
    <citation type="journal article" date="2013" name="Genome Announc.">
        <title>Complete Chromosome Sequence of Carnobacterium maltaromaticum LMA 28.</title>
        <authorList>
            <person name="Cailliez-Grimal C."/>
            <person name="Chaillou S."/>
            <person name="Anba-Mondoloni J."/>
            <person name="Loux V."/>
            <person name="Afzal M.I."/>
            <person name="Rahman A."/>
            <person name="Kergourlay G."/>
            <person name="Champomier-Verges M.C."/>
            <person name="Zagorec M."/>
            <person name="Dalgaard P."/>
            <person name="Leisner J.J."/>
            <person name="Prevost H."/>
            <person name="Revol-Junelles A.M."/>
            <person name="Borges F."/>
        </authorList>
    </citation>
    <scope>NUCLEOTIDE SEQUENCE</scope>
    <source>
        <strain evidence="3">LMA28</strain>
    </source>
</reference>
<sequence>MKKKLILSITLITLFGFSFLSSPVSANEIERTRVSTNEIGNTQASVKPRAYIGWVVKYFHQYQTRATGNWALSLHGYEYGNISVRNGYAENGYTHLGTTSRSTWFTLEHKFSQNYRFW</sequence>
<dbReference type="RefSeq" id="WP_015077453.1">
    <property type="nucleotide sequence ID" value="NC_019425.2"/>
</dbReference>
<dbReference type="AlphaFoldDB" id="K8E6G8"/>